<dbReference type="EMBL" id="CP019477">
    <property type="protein sequence ID" value="UQC85615.1"/>
    <property type="molecule type" value="Genomic_DNA"/>
</dbReference>
<accession>A0A9Q8SYU0</accession>
<sequence>MDVPINGRWSSFGRGLNGELEIVRKRFSVSHLPYQLSQLAPVFPITLQRKHSTARIPLHHCKMTGWLSHSGCELLVIYQVDRNPEVPCFWVENVPWNATNCYVSKSSVCKISPPKRPNLMFRVLHCFWFNEGFFLRQTKGTAWAWDESSERMVERHWNTDTKSDGSELRGPKEAVFRQRFGCCRFRVPADCGPPIRALSALSLFNQTLNNDSKSGVALFHMGKRRAHSSRLQPESKRELMPVAEKDTAGDGLAREFRRYCYPAPHPATAWQQLARSSPTSCIFQKLQQRVEKMRRQEIVVQWSRSAGSVTPRSALDQYRQYRPASNRYPSATTVQPGQTQQISIVPFRGFHSRLYLTSSCFNYPYLRYWTTCRHLQSQTRSLSFSSIAFQHYRIPAASIPPTPESPTDPFCVFPPLSSCRRTNLFHQRHHLALSFSWASFAYGELIVAVPWTWGENHLDSPPACIPDYEHNHHDHDRLVEYLTSTLRNPTKHHRLSGKPLRRLSTLHSLLPTAVYSKYSLDAHFSQRDCEYIASFVARNVWNIPDHRNHPLLSSLDVS</sequence>
<evidence type="ECO:0000313" key="2">
    <source>
        <dbReference type="Proteomes" id="UP000830671"/>
    </source>
</evidence>
<dbReference type="AlphaFoldDB" id="A0A9Q8SYU0"/>
<proteinExistence type="predicted"/>
<dbReference type="Proteomes" id="UP000830671">
    <property type="component" value="Chromosome 5"/>
</dbReference>
<reference evidence="1" key="1">
    <citation type="journal article" date="2021" name="Mol. Plant Microbe Interact.">
        <title>Complete Genome Sequence of the Plant-Pathogenic Fungus Colletotrichum lupini.</title>
        <authorList>
            <person name="Baroncelli R."/>
            <person name="Pensec F."/>
            <person name="Da Lio D."/>
            <person name="Boufleur T."/>
            <person name="Vicente I."/>
            <person name="Sarrocco S."/>
            <person name="Picot A."/>
            <person name="Baraldi E."/>
            <person name="Sukno S."/>
            <person name="Thon M."/>
            <person name="Le Floch G."/>
        </authorList>
    </citation>
    <scope>NUCLEOTIDE SEQUENCE</scope>
    <source>
        <strain evidence="1">IMI 504893</strain>
    </source>
</reference>
<dbReference type="KEGG" id="clup:CLUP02_11114"/>
<gene>
    <name evidence="1" type="ORF">CLUP02_11114</name>
</gene>
<name>A0A9Q8SYU0_9PEZI</name>
<dbReference type="RefSeq" id="XP_049147227.1">
    <property type="nucleotide sequence ID" value="XM_049290082.1"/>
</dbReference>
<evidence type="ECO:0000313" key="1">
    <source>
        <dbReference type="EMBL" id="UQC85615.1"/>
    </source>
</evidence>
<protein>
    <submittedName>
        <fullName evidence="1">Uncharacterized protein</fullName>
    </submittedName>
</protein>
<dbReference type="GeneID" id="73345092"/>
<organism evidence="1 2">
    <name type="scientific">Colletotrichum lupini</name>
    <dbReference type="NCBI Taxonomy" id="145971"/>
    <lineage>
        <taxon>Eukaryota</taxon>
        <taxon>Fungi</taxon>
        <taxon>Dikarya</taxon>
        <taxon>Ascomycota</taxon>
        <taxon>Pezizomycotina</taxon>
        <taxon>Sordariomycetes</taxon>
        <taxon>Hypocreomycetidae</taxon>
        <taxon>Glomerellales</taxon>
        <taxon>Glomerellaceae</taxon>
        <taxon>Colletotrichum</taxon>
        <taxon>Colletotrichum acutatum species complex</taxon>
    </lineage>
</organism>
<keyword evidence="2" id="KW-1185">Reference proteome</keyword>